<dbReference type="InterPro" id="IPR035996">
    <property type="entry name" value="4pyrrol_Methylase_sf"/>
</dbReference>
<dbReference type="Gene3D" id="3.40.1010.10">
    <property type="entry name" value="Cobalt-precorrin-4 Transmethylase, Domain 1"/>
    <property type="match status" value="1"/>
</dbReference>
<dbReference type="NCBIfam" id="TIGR00096">
    <property type="entry name" value="16S rRNA (cytidine(1402)-2'-O)-methyltransferase"/>
    <property type="match status" value="1"/>
</dbReference>
<keyword evidence="4 6" id="KW-0808">Transferase</keyword>
<evidence type="ECO:0000256" key="6">
    <source>
        <dbReference type="HAMAP-Rule" id="MF_01877"/>
    </source>
</evidence>
<dbReference type="InterPro" id="IPR008189">
    <property type="entry name" value="rRNA_ssu_MeTfrase_I"/>
</dbReference>
<evidence type="ECO:0000256" key="3">
    <source>
        <dbReference type="ARBA" id="ARBA00022603"/>
    </source>
</evidence>
<proteinExistence type="inferred from homology"/>
<dbReference type="Gene3D" id="3.30.950.10">
    <property type="entry name" value="Methyltransferase, Cobalt-precorrin-4 Transmethylase, Domain 2"/>
    <property type="match status" value="1"/>
</dbReference>
<dbReference type="Pfam" id="PF00590">
    <property type="entry name" value="TP_methylase"/>
    <property type="match status" value="1"/>
</dbReference>
<dbReference type="EMBL" id="CP033004">
    <property type="protein sequence ID" value="QCI23124.1"/>
    <property type="molecule type" value="Genomic_DNA"/>
</dbReference>
<keyword evidence="1 6" id="KW-0963">Cytoplasm</keyword>
<dbReference type="RefSeq" id="WP_158336300.1">
    <property type="nucleotide sequence ID" value="NZ_CP033004.1"/>
</dbReference>
<name>A0A4D6YAN4_BUCMH</name>
<dbReference type="SUPFAM" id="SSF53790">
    <property type="entry name" value="Tetrapyrrole methylase"/>
    <property type="match status" value="1"/>
</dbReference>
<comment type="function">
    <text evidence="6">Catalyzes the 2'-O-methylation of the ribose of cytidine 1402 (C1402) in 16S rRNA.</text>
</comment>
<dbReference type="Proteomes" id="UP000298566">
    <property type="component" value="Chromosome"/>
</dbReference>
<feature type="domain" description="Tetrapyrrole methylase" evidence="7">
    <location>
        <begin position="7"/>
        <end position="203"/>
    </location>
</feature>
<gene>
    <name evidence="6 8" type="primary">rsmI</name>
    <name evidence="8" type="ORF">D9V73_00425</name>
</gene>
<keyword evidence="3 6" id="KW-0489">Methyltransferase</keyword>
<dbReference type="FunFam" id="3.30.950.10:FF:000002">
    <property type="entry name" value="Ribosomal RNA small subunit methyltransferase I"/>
    <property type="match status" value="1"/>
</dbReference>
<dbReference type="GO" id="GO:0070677">
    <property type="term" value="F:rRNA (cytosine-2'-O-)-methyltransferase activity"/>
    <property type="evidence" value="ECO:0007669"/>
    <property type="project" value="UniProtKB-UniRule"/>
</dbReference>
<keyword evidence="5 6" id="KW-0949">S-adenosyl-L-methionine</keyword>
<dbReference type="GO" id="GO:0005737">
    <property type="term" value="C:cytoplasm"/>
    <property type="evidence" value="ECO:0007669"/>
    <property type="project" value="UniProtKB-SubCell"/>
</dbReference>
<evidence type="ECO:0000256" key="1">
    <source>
        <dbReference type="ARBA" id="ARBA00022490"/>
    </source>
</evidence>
<dbReference type="InterPro" id="IPR018063">
    <property type="entry name" value="SAM_MeTrfase_RsmI_CS"/>
</dbReference>
<keyword evidence="2 6" id="KW-0698">rRNA processing</keyword>
<comment type="similarity">
    <text evidence="6">Belongs to the methyltransferase superfamily. RsmI family.</text>
</comment>
<sequence>MNKKKGTLYIVPTPIGNLTDITYRAISVLKKIDIIAAENINHTKILIRNYKIIKNIISVNKHNERTKSKKLIIQLQEGKNIALVSNAGTPTINDPGYYLINYCHQFEIKIVPLPGPCAAITALSASGLSNNKFCYEGFIPSKNIIRKKLLNNLKKETRTIIFYETSNRIISSMRDITQELGADRQIVLAKELTKKWELIQRNTSINILSWLENNKCNIRGEITIITSGFQEKKINILPKTVLNALQILQSKLSLKEAIHITAKLYKISKNLLYSHITSKK</sequence>
<dbReference type="PANTHER" id="PTHR46111:SF1">
    <property type="entry name" value="RIBOSOMAL RNA SMALL SUBUNIT METHYLTRANSFERASE I"/>
    <property type="match status" value="1"/>
</dbReference>
<evidence type="ECO:0000259" key="7">
    <source>
        <dbReference type="Pfam" id="PF00590"/>
    </source>
</evidence>
<dbReference type="CDD" id="cd11648">
    <property type="entry name" value="RsmI"/>
    <property type="match status" value="1"/>
</dbReference>
<dbReference type="InterPro" id="IPR014777">
    <property type="entry name" value="4pyrrole_Mease_sub1"/>
</dbReference>
<dbReference type="InterPro" id="IPR014776">
    <property type="entry name" value="4pyrrole_Mease_sub2"/>
</dbReference>
<evidence type="ECO:0000313" key="9">
    <source>
        <dbReference type="Proteomes" id="UP000298566"/>
    </source>
</evidence>
<comment type="catalytic activity">
    <reaction evidence="6">
        <text>cytidine(1402) in 16S rRNA + S-adenosyl-L-methionine = 2'-O-methylcytidine(1402) in 16S rRNA + S-adenosyl-L-homocysteine + H(+)</text>
        <dbReference type="Rhea" id="RHEA:42924"/>
        <dbReference type="Rhea" id="RHEA-COMP:10285"/>
        <dbReference type="Rhea" id="RHEA-COMP:10286"/>
        <dbReference type="ChEBI" id="CHEBI:15378"/>
        <dbReference type="ChEBI" id="CHEBI:57856"/>
        <dbReference type="ChEBI" id="CHEBI:59789"/>
        <dbReference type="ChEBI" id="CHEBI:74495"/>
        <dbReference type="ChEBI" id="CHEBI:82748"/>
        <dbReference type="EC" id="2.1.1.198"/>
    </reaction>
</comment>
<evidence type="ECO:0000256" key="4">
    <source>
        <dbReference type="ARBA" id="ARBA00022679"/>
    </source>
</evidence>
<dbReference type="OrthoDB" id="9809084at2"/>
<dbReference type="EC" id="2.1.1.198" evidence="6"/>
<dbReference type="InterPro" id="IPR000878">
    <property type="entry name" value="4pyrrol_Mease"/>
</dbReference>
<evidence type="ECO:0000256" key="2">
    <source>
        <dbReference type="ARBA" id="ARBA00022552"/>
    </source>
</evidence>
<evidence type="ECO:0000256" key="5">
    <source>
        <dbReference type="ARBA" id="ARBA00022691"/>
    </source>
</evidence>
<reference evidence="8 9" key="1">
    <citation type="submission" date="2018-10" db="EMBL/GenBank/DDBJ databases">
        <title>Comparative functional genomics of the obligate endosymbiont Buchnera aphidicola.</title>
        <authorList>
            <person name="Chong R.A."/>
        </authorList>
    </citation>
    <scope>NUCLEOTIDE SEQUENCE [LARGE SCALE GENOMIC DNA]</scope>
    <source>
        <strain evidence="8 9">Mrh</strain>
    </source>
</reference>
<comment type="subcellular location">
    <subcellularLocation>
        <location evidence="6">Cytoplasm</location>
    </subcellularLocation>
</comment>
<dbReference type="PROSITE" id="PS01296">
    <property type="entry name" value="RSMI"/>
    <property type="match status" value="1"/>
</dbReference>
<dbReference type="AlphaFoldDB" id="A0A4D6YAN4"/>
<dbReference type="PANTHER" id="PTHR46111">
    <property type="entry name" value="RIBOSOMAL RNA SMALL SUBUNIT METHYLTRANSFERASE I"/>
    <property type="match status" value="1"/>
</dbReference>
<protein>
    <recommendedName>
        <fullName evidence="6">Ribosomal RNA small subunit methyltransferase I</fullName>
        <ecNumber evidence="6">2.1.1.198</ecNumber>
    </recommendedName>
    <alternativeName>
        <fullName evidence="6">16S rRNA 2'-O-ribose C1402 methyltransferase</fullName>
    </alternativeName>
    <alternativeName>
        <fullName evidence="6">rRNA (cytidine-2'-O-)-methyltransferase RsmI</fullName>
    </alternativeName>
</protein>
<dbReference type="PIRSF" id="PIRSF005917">
    <property type="entry name" value="MTase_YraL"/>
    <property type="match status" value="1"/>
</dbReference>
<dbReference type="HAMAP" id="MF_01877">
    <property type="entry name" value="16SrRNA_methyltr_I"/>
    <property type="match status" value="1"/>
</dbReference>
<evidence type="ECO:0000313" key="8">
    <source>
        <dbReference type="EMBL" id="QCI23124.1"/>
    </source>
</evidence>
<organism evidence="8 9">
    <name type="scientific">Buchnera aphidicola subsp. Melaphis rhois</name>
    <dbReference type="NCBI Taxonomy" id="118103"/>
    <lineage>
        <taxon>Bacteria</taxon>
        <taxon>Pseudomonadati</taxon>
        <taxon>Pseudomonadota</taxon>
        <taxon>Gammaproteobacteria</taxon>
        <taxon>Enterobacterales</taxon>
        <taxon>Erwiniaceae</taxon>
        <taxon>Buchnera</taxon>
    </lineage>
</organism>
<accession>A0A4D6YAN4</accession>